<evidence type="ECO:0008006" key="3">
    <source>
        <dbReference type="Google" id="ProtNLM"/>
    </source>
</evidence>
<organism evidence="1 2">
    <name type="scientific">Ruminococcus flavefaciens 007c</name>
    <dbReference type="NCBI Taxonomy" id="1341157"/>
    <lineage>
        <taxon>Bacteria</taxon>
        <taxon>Bacillati</taxon>
        <taxon>Bacillota</taxon>
        <taxon>Clostridia</taxon>
        <taxon>Eubacteriales</taxon>
        <taxon>Oscillospiraceae</taxon>
        <taxon>Ruminococcus</taxon>
    </lineage>
</organism>
<evidence type="ECO:0000313" key="1">
    <source>
        <dbReference type="EMBL" id="EWM55044.1"/>
    </source>
</evidence>
<dbReference type="SUPFAM" id="SSF55136">
    <property type="entry name" value="Probable bacterial effector-binding domain"/>
    <property type="match status" value="1"/>
</dbReference>
<dbReference type="eggNOG" id="COG4978">
    <property type="taxonomic scope" value="Bacteria"/>
</dbReference>
<evidence type="ECO:0000313" key="2">
    <source>
        <dbReference type="Proteomes" id="UP000019365"/>
    </source>
</evidence>
<gene>
    <name evidence="1" type="ORF">RF007C_05070</name>
</gene>
<accession>W7UV41</accession>
<comment type="caution">
    <text evidence="1">The sequence shown here is derived from an EMBL/GenBank/DDBJ whole genome shotgun (WGS) entry which is preliminary data.</text>
</comment>
<protein>
    <recommendedName>
        <fullName evidence="3">Bacterial transcription activator effector binding domain-containing protein</fullName>
    </recommendedName>
</protein>
<dbReference type="RefSeq" id="WP_051456453.1">
    <property type="nucleotide sequence ID" value="NZ_ATAX01000006.1"/>
</dbReference>
<dbReference type="PATRIC" id="fig|1341157.4.peg.151"/>
<proteinExistence type="predicted"/>
<reference evidence="1 2" key="1">
    <citation type="journal article" date="2014" name="PLoS ONE">
        <title>Rumen cellulosomics: divergent fiber-degrading strategies revealed by comparative genome-wide analysis of six ruminococcal strains.</title>
        <authorList>
            <person name="Dassa B."/>
            <person name="Borovok I."/>
            <person name="Ruimy-Israeli V."/>
            <person name="Lamed R."/>
            <person name="Flint H.J."/>
            <person name="Duncan S.H."/>
            <person name="Henrissat B."/>
            <person name="Coutinho P."/>
            <person name="Morrison M."/>
            <person name="Mosoni P."/>
            <person name="Yeoman C.J."/>
            <person name="White B.A."/>
            <person name="Bayer E.A."/>
        </authorList>
    </citation>
    <scope>NUCLEOTIDE SEQUENCE [LARGE SCALE GENOMIC DNA]</scope>
    <source>
        <strain evidence="1 2">007c</strain>
    </source>
</reference>
<dbReference type="EMBL" id="ATAX01000006">
    <property type="protein sequence ID" value="EWM55044.1"/>
    <property type="molecule type" value="Genomic_DNA"/>
</dbReference>
<dbReference type="OrthoDB" id="2606326at2"/>
<dbReference type="InterPro" id="IPR011256">
    <property type="entry name" value="Reg_factor_effector_dom_sf"/>
</dbReference>
<dbReference type="Proteomes" id="UP000019365">
    <property type="component" value="Unassembled WGS sequence"/>
</dbReference>
<dbReference type="Gene3D" id="3.20.80.10">
    <property type="entry name" value="Regulatory factor, effector binding domain"/>
    <property type="match status" value="1"/>
</dbReference>
<keyword evidence="2" id="KW-1185">Reference proteome</keyword>
<sequence>MQILKNQMISRNNLVICKKKISQTDIFKFIRYASDNIRALDLEISDNVMFTTLKSEDGDLTEVIIPVNGKVKPNGDFEYQPMFRLINAVTIRHEGSFEVIGSTEKKLTEYIEDNHFEPITGPYYVVVRNDTENRDDSIIDIYIGVNYNVL</sequence>
<dbReference type="AlphaFoldDB" id="W7UV41"/>
<name>W7UV41_RUMFL</name>